<organism evidence="2 3">
    <name type="scientific">Mytilus galloprovincialis</name>
    <name type="common">Mediterranean mussel</name>
    <dbReference type="NCBI Taxonomy" id="29158"/>
    <lineage>
        <taxon>Eukaryota</taxon>
        <taxon>Metazoa</taxon>
        <taxon>Spiralia</taxon>
        <taxon>Lophotrochozoa</taxon>
        <taxon>Mollusca</taxon>
        <taxon>Bivalvia</taxon>
        <taxon>Autobranchia</taxon>
        <taxon>Pteriomorphia</taxon>
        <taxon>Mytilida</taxon>
        <taxon>Mytiloidea</taxon>
        <taxon>Mytilidae</taxon>
        <taxon>Mytilinae</taxon>
        <taxon>Mytilus</taxon>
    </lineage>
</organism>
<dbReference type="InterPro" id="IPR005515">
    <property type="entry name" value="VOMI"/>
</dbReference>
<dbReference type="EMBL" id="KV582271">
    <property type="protein sequence ID" value="OPL33584.1"/>
    <property type="molecule type" value="Genomic_DNA"/>
</dbReference>
<evidence type="ECO:0008006" key="4">
    <source>
        <dbReference type="Google" id="ProtNLM"/>
    </source>
</evidence>
<dbReference type="PANTHER" id="PTHR18841:SF0">
    <property type="entry name" value="VITELLINE MEMBRANE OUTER LAYER 1 HOMOLOG A-RELATED"/>
    <property type="match status" value="1"/>
</dbReference>
<keyword evidence="1" id="KW-1133">Transmembrane helix</keyword>
<feature type="non-terminal residue" evidence="2">
    <location>
        <position position="1"/>
    </location>
</feature>
<feature type="transmembrane region" description="Helical" evidence="1">
    <location>
        <begin position="6"/>
        <end position="28"/>
    </location>
</feature>
<gene>
    <name evidence="2" type="ORF">AM593_03209</name>
</gene>
<protein>
    <recommendedName>
        <fullName evidence="4">Vitelline membrane outer layer 1-like protein</fullName>
    </recommendedName>
</protein>
<dbReference type="PANTHER" id="PTHR18841">
    <property type="entry name" value="VITELLINE MEMBRANE OUTER LAYER PROTEIN I-RELATED"/>
    <property type="match status" value="1"/>
</dbReference>
<dbReference type="InterPro" id="IPR036706">
    <property type="entry name" value="VOMI_sf"/>
</dbReference>
<reference evidence="2 3" key="1">
    <citation type="journal article" date="2016" name="PLoS ONE">
        <title>A First Insight into the Genome of the Filter-Feeder Mussel Mytilus galloprovincialis.</title>
        <authorList>
            <person name="Murgarella M."/>
            <person name="Puiu D."/>
            <person name="Novoa B."/>
            <person name="Figueras A."/>
            <person name="Posada D."/>
            <person name="Canchaya C."/>
        </authorList>
    </citation>
    <scope>NUCLEOTIDE SEQUENCE [LARGE SCALE GENOMIC DNA]</scope>
    <source>
        <tissue evidence="2">Muscle</tissue>
    </source>
</reference>
<keyword evidence="3" id="KW-1185">Reference proteome</keyword>
<keyword evidence="1" id="KW-0472">Membrane</keyword>
<sequence length="262" mass="28571">MFSGLSHISTIIWSIWILIFCIIGGVYCTREMVNTIDICLFFVVLFTAANGPTNVDAQILSKVAASAMAAERVVTKVLSVTNGGPHGPWSGPEFCARGYYATGYSLKVLRDNQTARFAHELEKQGKGDDTALNAIRLKCRKGNNSPITGGTILAQDGIWGRWSREMDCDSGKQFVSFRLQVEENQGRGDDTAANYVSFMCRSFNGGGTHIIGTRGFWGPFGAWSQTCPLGSAICGLEVQIEPNQHRGDDTALNNAKFYCCSQ</sequence>
<feature type="transmembrane region" description="Helical" evidence="1">
    <location>
        <begin position="35"/>
        <end position="52"/>
    </location>
</feature>
<dbReference type="AlphaFoldDB" id="A0A3L5TVM1"/>
<dbReference type="Gene3D" id="2.100.10.20">
    <property type="entry name" value="Vitelline membrane outer layer protein I (VOMI)"/>
    <property type="match status" value="1"/>
</dbReference>
<dbReference type="Pfam" id="PF03762">
    <property type="entry name" value="VOMI"/>
    <property type="match status" value="1"/>
</dbReference>
<accession>A0A3L5TVM1</accession>
<keyword evidence="1" id="KW-0812">Transmembrane</keyword>
<dbReference type="SUPFAM" id="SSF51092">
    <property type="entry name" value="Vitelline membrane outer protein-I (VMO-I)"/>
    <property type="match status" value="1"/>
</dbReference>
<evidence type="ECO:0000313" key="2">
    <source>
        <dbReference type="EMBL" id="OPL33584.1"/>
    </source>
</evidence>
<dbReference type="GO" id="GO:0005615">
    <property type="term" value="C:extracellular space"/>
    <property type="evidence" value="ECO:0007669"/>
    <property type="project" value="TreeGrafter"/>
</dbReference>
<proteinExistence type="predicted"/>
<comment type="caution">
    <text evidence="2">The sequence shown here is derived from an EMBL/GenBank/DDBJ whole genome shotgun (WGS) entry which is preliminary data.</text>
</comment>
<dbReference type="Proteomes" id="UP000266721">
    <property type="component" value="Unassembled WGS sequence"/>
</dbReference>
<name>A0A3L5TVM1_MYTGA</name>
<evidence type="ECO:0000313" key="3">
    <source>
        <dbReference type="Proteomes" id="UP000266721"/>
    </source>
</evidence>
<evidence type="ECO:0000256" key="1">
    <source>
        <dbReference type="SAM" id="Phobius"/>
    </source>
</evidence>